<dbReference type="Gramene" id="Os12t0434601-01">
    <property type="protein sequence ID" value="Os12t0434601-01"/>
    <property type="gene ID" value="Os12g0434601"/>
</dbReference>
<dbReference type="InParanoid" id="A0A0P0Y9K1"/>
<dbReference type="Proteomes" id="UP000059680">
    <property type="component" value="Chromosome 12"/>
</dbReference>
<protein>
    <submittedName>
        <fullName evidence="1">Os12g0434601 protein</fullName>
    </submittedName>
</protein>
<reference evidence="1 2" key="2">
    <citation type="journal article" date="2013" name="Plant Cell Physiol.">
        <title>Rice Annotation Project Database (RAP-DB): an integrative and interactive database for rice genomics.</title>
        <authorList>
            <person name="Sakai H."/>
            <person name="Lee S.S."/>
            <person name="Tanaka T."/>
            <person name="Numa H."/>
            <person name="Kim J."/>
            <person name="Kawahara Y."/>
            <person name="Wakimoto H."/>
            <person name="Yang C.C."/>
            <person name="Iwamoto M."/>
            <person name="Abe T."/>
            <person name="Yamada Y."/>
            <person name="Muto A."/>
            <person name="Inokuchi H."/>
            <person name="Ikemura T."/>
            <person name="Matsumoto T."/>
            <person name="Sasaki T."/>
            <person name="Itoh T."/>
        </authorList>
    </citation>
    <scope>NUCLEOTIDE SEQUENCE [LARGE SCALE GENOMIC DNA]</scope>
    <source>
        <strain evidence="2">cv. Nipponbare</strain>
    </source>
</reference>
<gene>
    <name evidence="1" type="ordered locus">Os12g0434601</name>
    <name evidence="1" type="ORF">OSNPB_120434601</name>
</gene>
<evidence type="ECO:0000313" key="2">
    <source>
        <dbReference type="Proteomes" id="UP000059680"/>
    </source>
</evidence>
<reference evidence="1 2" key="3">
    <citation type="journal article" date="2013" name="Rice">
        <title>Improvement of the Oryza sativa Nipponbare reference genome using next generation sequence and optical map data.</title>
        <authorList>
            <person name="Kawahara Y."/>
            <person name="de la Bastide M."/>
            <person name="Hamilton J.P."/>
            <person name="Kanamori H."/>
            <person name="McCombie W.R."/>
            <person name="Ouyang S."/>
            <person name="Schwartz D.C."/>
            <person name="Tanaka T."/>
            <person name="Wu J."/>
            <person name="Zhou S."/>
            <person name="Childs K.L."/>
            <person name="Davidson R.M."/>
            <person name="Lin H."/>
            <person name="Quesada-Ocampo L."/>
            <person name="Vaillancourt B."/>
            <person name="Sakai H."/>
            <person name="Lee S.S."/>
            <person name="Kim J."/>
            <person name="Numa H."/>
            <person name="Itoh T."/>
            <person name="Buell C.R."/>
            <person name="Matsumoto T."/>
        </authorList>
    </citation>
    <scope>NUCLEOTIDE SEQUENCE [LARGE SCALE GENOMIC DNA]</scope>
    <source>
        <strain evidence="2">cv. Nipponbare</strain>
    </source>
</reference>
<dbReference type="STRING" id="39947.A0A0P0Y9K1"/>
<feature type="non-terminal residue" evidence="1">
    <location>
        <position position="1"/>
    </location>
</feature>
<sequence>SLLYLAKKRAFDILLLSDMSLIISTEAEDYALLNASLVVLFADAVKGSLLSTNIYSANKDIGIDLPFTVIC</sequence>
<accession>A0A0P0Y9K1</accession>
<dbReference type="PaxDb" id="39947-A0A0P0Y9K1"/>
<keyword evidence="2" id="KW-1185">Reference proteome</keyword>
<reference evidence="2" key="1">
    <citation type="journal article" date="2005" name="Nature">
        <title>The map-based sequence of the rice genome.</title>
        <authorList>
            <consortium name="International rice genome sequencing project (IRGSP)"/>
            <person name="Matsumoto T."/>
            <person name="Wu J."/>
            <person name="Kanamori H."/>
            <person name="Katayose Y."/>
            <person name="Fujisawa M."/>
            <person name="Namiki N."/>
            <person name="Mizuno H."/>
            <person name="Yamamoto K."/>
            <person name="Antonio B.A."/>
            <person name="Baba T."/>
            <person name="Sakata K."/>
            <person name="Nagamura Y."/>
            <person name="Aoki H."/>
            <person name="Arikawa K."/>
            <person name="Arita K."/>
            <person name="Bito T."/>
            <person name="Chiden Y."/>
            <person name="Fujitsuka N."/>
            <person name="Fukunaka R."/>
            <person name="Hamada M."/>
            <person name="Harada C."/>
            <person name="Hayashi A."/>
            <person name="Hijishita S."/>
            <person name="Honda M."/>
            <person name="Hosokawa S."/>
            <person name="Ichikawa Y."/>
            <person name="Idonuma A."/>
            <person name="Iijima M."/>
            <person name="Ikeda M."/>
            <person name="Ikeno M."/>
            <person name="Ito K."/>
            <person name="Ito S."/>
            <person name="Ito T."/>
            <person name="Ito Y."/>
            <person name="Ito Y."/>
            <person name="Iwabuchi A."/>
            <person name="Kamiya K."/>
            <person name="Karasawa W."/>
            <person name="Kurita K."/>
            <person name="Katagiri S."/>
            <person name="Kikuta A."/>
            <person name="Kobayashi H."/>
            <person name="Kobayashi N."/>
            <person name="Machita K."/>
            <person name="Maehara T."/>
            <person name="Masukawa M."/>
            <person name="Mizubayashi T."/>
            <person name="Mukai Y."/>
            <person name="Nagasaki H."/>
            <person name="Nagata Y."/>
            <person name="Naito S."/>
            <person name="Nakashima M."/>
            <person name="Nakama Y."/>
            <person name="Nakamichi Y."/>
            <person name="Nakamura M."/>
            <person name="Meguro A."/>
            <person name="Negishi M."/>
            <person name="Ohta I."/>
            <person name="Ohta T."/>
            <person name="Okamoto M."/>
            <person name="Ono N."/>
            <person name="Saji S."/>
            <person name="Sakaguchi M."/>
            <person name="Sakai K."/>
            <person name="Shibata M."/>
            <person name="Shimokawa T."/>
            <person name="Song J."/>
            <person name="Takazaki Y."/>
            <person name="Terasawa K."/>
            <person name="Tsugane M."/>
            <person name="Tsuji K."/>
            <person name="Ueda S."/>
            <person name="Waki K."/>
            <person name="Yamagata H."/>
            <person name="Yamamoto M."/>
            <person name="Yamamoto S."/>
            <person name="Yamane H."/>
            <person name="Yoshiki S."/>
            <person name="Yoshihara R."/>
            <person name="Yukawa K."/>
            <person name="Zhong H."/>
            <person name="Yano M."/>
            <person name="Yuan Q."/>
            <person name="Ouyang S."/>
            <person name="Liu J."/>
            <person name="Jones K.M."/>
            <person name="Gansberger K."/>
            <person name="Moffat K."/>
            <person name="Hill J."/>
            <person name="Bera J."/>
            <person name="Fadrosh D."/>
            <person name="Jin S."/>
            <person name="Johri S."/>
            <person name="Kim M."/>
            <person name="Overton L."/>
            <person name="Reardon M."/>
            <person name="Tsitrin T."/>
            <person name="Vuong H."/>
            <person name="Weaver B."/>
            <person name="Ciecko A."/>
            <person name="Tallon L."/>
            <person name="Jackson J."/>
            <person name="Pai G."/>
            <person name="Aken S.V."/>
            <person name="Utterback T."/>
            <person name="Reidmuller S."/>
            <person name="Feldblyum T."/>
            <person name="Hsiao J."/>
            <person name="Zismann V."/>
            <person name="Iobst S."/>
            <person name="de Vazeille A.R."/>
            <person name="Buell C.R."/>
            <person name="Ying K."/>
            <person name="Li Y."/>
            <person name="Lu T."/>
            <person name="Huang Y."/>
            <person name="Zhao Q."/>
            <person name="Feng Q."/>
            <person name="Zhang L."/>
            <person name="Zhu J."/>
            <person name="Weng Q."/>
            <person name="Mu J."/>
            <person name="Lu Y."/>
            <person name="Fan D."/>
            <person name="Liu Y."/>
            <person name="Guan J."/>
            <person name="Zhang Y."/>
            <person name="Yu S."/>
            <person name="Liu X."/>
            <person name="Zhang Y."/>
            <person name="Hong G."/>
            <person name="Han B."/>
            <person name="Choisne N."/>
            <person name="Demange N."/>
            <person name="Orjeda G."/>
            <person name="Samain S."/>
            <person name="Cattolico L."/>
            <person name="Pelletier E."/>
            <person name="Couloux A."/>
            <person name="Segurens B."/>
            <person name="Wincker P."/>
            <person name="D'Hont A."/>
            <person name="Scarpelli C."/>
            <person name="Weissenbach J."/>
            <person name="Salanoubat M."/>
            <person name="Quetier F."/>
            <person name="Yu Y."/>
            <person name="Kim H.R."/>
            <person name="Rambo T."/>
            <person name="Currie J."/>
            <person name="Collura K."/>
            <person name="Luo M."/>
            <person name="Yang T."/>
            <person name="Ammiraju J.S.S."/>
            <person name="Engler F."/>
            <person name="Soderlund C."/>
            <person name="Wing R.A."/>
            <person name="Palmer L.E."/>
            <person name="de la Bastide M."/>
            <person name="Spiegel L."/>
            <person name="Nascimento L."/>
            <person name="Zutavern T."/>
            <person name="O'Shaughnessy A."/>
            <person name="Dike S."/>
            <person name="Dedhia N."/>
            <person name="Preston R."/>
            <person name="Balija V."/>
            <person name="McCombie W.R."/>
            <person name="Chow T."/>
            <person name="Chen H."/>
            <person name="Chung M."/>
            <person name="Chen C."/>
            <person name="Shaw J."/>
            <person name="Wu H."/>
            <person name="Hsiao K."/>
            <person name="Chao Y."/>
            <person name="Chu M."/>
            <person name="Cheng C."/>
            <person name="Hour A."/>
            <person name="Lee P."/>
            <person name="Lin S."/>
            <person name="Lin Y."/>
            <person name="Liou J."/>
            <person name="Liu S."/>
            <person name="Hsing Y."/>
            <person name="Raghuvanshi S."/>
            <person name="Mohanty A."/>
            <person name="Bharti A.K."/>
            <person name="Gaur A."/>
            <person name="Gupta V."/>
            <person name="Kumar D."/>
            <person name="Ravi V."/>
            <person name="Vij S."/>
            <person name="Kapur A."/>
            <person name="Khurana P."/>
            <person name="Khurana P."/>
            <person name="Khurana J.P."/>
            <person name="Tyagi A.K."/>
            <person name="Gaikwad K."/>
            <person name="Singh A."/>
            <person name="Dalal V."/>
            <person name="Srivastava S."/>
            <person name="Dixit A."/>
            <person name="Pal A.K."/>
            <person name="Ghazi I.A."/>
            <person name="Yadav M."/>
            <person name="Pandit A."/>
            <person name="Bhargava A."/>
            <person name="Sureshbabu K."/>
            <person name="Batra K."/>
            <person name="Sharma T.R."/>
            <person name="Mohapatra T."/>
            <person name="Singh N.K."/>
            <person name="Messing J."/>
            <person name="Nelson A.B."/>
            <person name="Fuks G."/>
            <person name="Kavchok S."/>
            <person name="Keizer G."/>
            <person name="Linton E."/>
            <person name="Llaca V."/>
            <person name="Song R."/>
            <person name="Tanyolac B."/>
            <person name="Young S."/>
            <person name="Ho-Il K."/>
            <person name="Hahn J.H."/>
            <person name="Sangsakoo G."/>
            <person name="Vanavichit A."/>
            <person name="de Mattos Luiz.A.T."/>
            <person name="Zimmer P.D."/>
            <person name="Malone G."/>
            <person name="Dellagostin O."/>
            <person name="de Oliveira A.C."/>
            <person name="Bevan M."/>
            <person name="Bancroft I."/>
            <person name="Minx P."/>
            <person name="Cordum H."/>
            <person name="Wilson R."/>
            <person name="Cheng Z."/>
            <person name="Jin W."/>
            <person name="Jiang J."/>
            <person name="Leong S.A."/>
            <person name="Iwama H."/>
            <person name="Gojobori T."/>
            <person name="Itoh T."/>
            <person name="Niimura Y."/>
            <person name="Fujii Y."/>
            <person name="Habara T."/>
            <person name="Sakai H."/>
            <person name="Sato Y."/>
            <person name="Wilson G."/>
            <person name="Kumar K."/>
            <person name="McCouch S."/>
            <person name="Juretic N."/>
            <person name="Hoen D."/>
            <person name="Wright S."/>
            <person name="Bruskiewich R."/>
            <person name="Bureau T."/>
            <person name="Miyao A."/>
            <person name="Hirochika H."/>
            <person name="Nishikawa T."/>
            <person name="Kadowaki K."/>
            <person name="Sugiura M."/>
            <person name="Burr B."/>
            <person name="Sasaki T."/>
        </authorList>
    </citation>
    <scope>NUCLEOTIDE SEQUENCE [LARGE SCALE GENOMIC DNA]</scope>
    <source>
        <strain evidence="2">cv. Nipponbare</strain>
    </source>
</reference>
<evidence type="ECO:0000313" key="1">
    <source>
        <dbReference type="EMBL" id="BAT16961.1"/>
    </source>
</evidence>
<dbReference type="EMBL" id="AP014968">
    <property type="protein sequence ID" value="BAT16961.1"/>
    <property type="molecule type" value="Genomic_DNA"/>
</dbReference>
<proteinExistence type="predicted"/>
<name>A0A0P0Y9K1_ORYSJ</name>
<dbReference type="AlphaFoldDB" id="A0A0P0Y9K1"/>
<organism evidence="1 2">
    <name type="scientific">Oryza sativa subsp. japonica</name>
    <name type="common">Rice</name>
    <dbReference type="NCBI Taxonomy" id="39947"/>
    <lineage>
        <taxon>Eukaryota</taxon>
        <taxon>Viridiplantae</taxon>
        <taxon>Streptophyta</taxon>
        <taxon>Embryophyta</taxon>
        <taxon>Tracheophyta</taxon>
        <taxon>Spermatophyta</taxon>
        <taxon>Magnoliopsida</taxon>
        <taxon>Liliopsida</taxon>
        <taxon>Poales</taxon>
        <taxon>Poaceae</taxon>
        <taxon>BOP clade</taxon>
        <taxon>Oryzoideae</taxon>
        <taxon>Oryzeae</taxon>
        <taxon>Oryzinae</taxon>
        <taxon>Oryza</taxon>
        <taxon>Oryza sativa</taxon>
    </lineage>
</organism>